<proteinExistence type="predicted"/>
<dbReference type="EMBL" id="AVFL01000006">
    <property type="protein sequence ID" value="EWY40840.1"/>
    <property type="molecule type" value="Genomic_DNA"/>
</dbReference>
<sequence length="409" mass="45506">MAKAMFSQAEARRIALAAQGFGKSRPDTVADRGHLGRVIKRTGLLQIDSVSVLVRAHYMPLFSRLGSYPTTLLDEAAWGAKRGLFEYWAHEASLLPLETQPLLRWRMERAARGQGIYGRLATIARERPDFVTAVLALVRDRGPVAASELGAELEGKRSGGSWWGWSDVKCALEYLFWAGMVTTRTRRRFERLYDLPERAYPQAILAIPTPAEADAHRALLERSAASLGVATAGDLRDYFRLDVADVKTRLPELVEDGTLVPVTVEGWAQPAYLHRDAKLPRRIDATALLSPFDPVVWERSRTERLFDFRYRLEIYTPVEKRLHGYYVLPFLLGDRLVARVDLKAERATGTLRVLAVHSEPHAPAHAAEALAAELRHMAEWLSLDRLTVADRGDMAPALIGAVALAGTAG</sequence>
<keyword evidence="2" id="KW-1185">Reference proteome</keyword>
<evidence type="ECO:0000313" key="1">
    <source>
        <dbReference type="EMBL" id="EWY40840.1"/>
    </source>
</evidence>
<gene>
    <name evidence="1" type="ORF">N825_33460</name>
</gene>
<dbReference type="Proteomes" id="UP000019486">
    <property type="component" value="Unassembled WGS sequence"/>
</dbReference>
<dbReference type="PANTHER" id="PTHR30528">
    <property type="entry name" value="CYTOPLASMIC PROTEIN"/>
    <property type="match status" value="1"/>
</dbReference>
<comment type="caution">
    <text evidence="1">The sequence shown here is derived from an EMBL/GenBank/DDBJ whole genome shotgun (WGS) entry which is preliminary data.</text>
</comment>
<dbReference type="PATRIC" id="fig|1385369.3.peg.2136"/>
<reference evidence="1 2" key="1">
    <citation type="submission" date="2013-08" db="EMBL/GenBank/DDBJ databases">
        <title>The genome sequence of Skermanella stibiiresistens.</title>
        <authorList>
            <person name="Zhu W."/>
            <person name="Wang G."/>
        </authorList>
    </citation>
    <scope>NUCLEOTIDE SEQUENCE [LARGE SCALE GENOMIC DNA]</scope>
    <source>
        <strain evidence="1 2">SB22</strain>
    </source>
</reference>
<evidence type="ECO:0008006" key="3">
    <source>
        <dbReference type="Google" id="ProtNLM"/>
    </source>
</evidence>
<accession>W9H3R8</accession>
<protein>
    <recommendedName>
        <fullName evidence="3">Cytoplasmic protein</fullName>
    </recommendedName>
</protein>
<organism evidence="1 2">
    <name type="scientific">Skermanella stibiiresistens SB22</name>
    <dbReference type="NCBI Taxonomy" id="1385369"/>
    <lineage>
        <taxon>Bacteria</taxon>
        <taxon>Pseudomonadati</taxon>
        <taxon>Pseudomonadota</taxon>
        <taxon>Alphaproteobacteria</taxon>
        <taxon>Rhodospirillales</taxon>
        <taxon>Azospirillaceae</taxon>
        <taxon>Skermanella</taxon>
    </lineage>
</organism>
<dbReference type="PANTHER" id="PTHR30528:SF0">
    <property type="entry name" value="CYTOPLASMIC PROTEIN"/>
    <property type="match status" value="1"/>
</dbReference>
<name>W9H3R8_9PROT</name>
<dbReference type="AlphaFoldDB" id="W9H3R8"/>
<dbReference type="Pfam" id="PF06224">
    <property type="entry name" value="AlkZ-like"/>
    <property type="match status" value="1"/>
</dbReference>
<dbReference type="STRING" id="1385369.N825_33460"/>
<dbReference type="RefSeq" id="WP_084164620.1">
    <property type="nucleotide sequence ID" value="NZ_AVFL01000006.1"/>
</dbReference>
<dbReference type="InterPro" id="IPR009351">
    <property type="entry name" value="AlkZ-like"/>
</dbReference>
<evidence type="ECO:0000313" key="2">
    <source>
        <dbReference type="Proteomes" id="UP000019486"/>
    </source>
</evidence>